<feature type="region of interest" description="Disordered" evidence="1">
    <location>
        <begin position="17"/>
        <end position="36"/>
    </location>
</feature>
<organism evidence="2 3">
    <name type="scientific">Mycobacterium persicum</name>
    <dbReference type="NCBI Taxonomy" id="1487726"/>
    <lineage>
        <taxon>Bacteria</taxon>
        <taxon>Bacillati</taxon>
        <taxon>Actinomycetota</taxon>
        <taxon>Actinomycetes</taxon>
        <taxon>Mycobacteriales</taxon>
        <taxon>Mycobacteriaceae</taxon>
        <taxon>Mycobacterium</taxon>
    </lineage>
</organism>
<protein>
    <submittedName>
        <fullName evidence="2">Uncharacterized protein</fullName>
    </submittedName>
</protein>
<gene>
    <name evidence="2" type="ORF">B4U45_21980</name>
</gene>
<sequence>MRVEQDEQIVKAALRNGERRATSSGGHHGCSNGKWSTRSERSMSFYVHGDEHAVARYLGL</sequence>
<dbReference type="Proteomes" id="UP000192335">
    <property type="component" value="Unassembled WGS sequence"/>
</dbReference>
<evidence type="ECO:0000313" key="2">
    <source>
        <dbReference type="EMBL" id="ORC08866.1"/>
    </source>
</evidence>
<proteinExistence type="predicted"/>
<reference evidence="2 3" key="1">
    <citation type="submission" date="2017-02" db="EMBL/GenBank/DDBJ databases">
        <title>Mycobacterium kansasii genomes.</title>
        <authorList>
            <person name="Borowka P."/>
            <person name="Strapagiel D."/>
            <person name="Marciniak B."/>
            <person name="Lach J."/>
            <person name="Bakula Z."/>
            <person name="Van Ingen J."/>
            <person name="Safianowska A."/>
            <person name="Brzostek A."/>
            <person name="Dziadek J."/>
            <person name="Jagielski T."/>
        </authorList>
    </citation>
    <scope>NUCLEOTIDE SEQUENCE [LARGE SCALE GENOMIC DNA]</scope>
    <source>
        <strain evidence="2 3">12MK</strain>
    </source>
</reference>
<dbReference type="AlphaFoldDB" id="A0A8E2IXB3"/>
<evidence type="ECO:0000313" key="3">
    <source>
        <dbReference type="Proteomes" id="UP000192335"/>
    </source>
</evidence>
<comment type="caution">
    <text evidence="2">The sequence shown here is derived from an EMBL/GenBank/DDBJ whole genome shotgun (WGS) entry which is preliminary data.</text>
</comment>
<accession>A0A8E2IXB3</accession>
<dbReference type="EMBL" id="MWQA01000001">
    <property type="protein sequence ID" value="ORC08866.1"/>
    <property type="molecule type" value="Genomic_DNA"/>
</dbReference>
<evidence type="ECO:0000256" key="1">
    <source>
        <dbReference type="SAM" id="MobiDB-lite"/>
    </source>
</evidence>
<name>A0A8E2IXB3_9MYCO</name>